<evidence type="ECO:0000256" key="1">
    <source>
        <dbReference type="SAM" id="MobiDB-lite"/>
    </source>
</evidence>
<evidence type="ECO:0000313" key="2">
    <source>
        <dbReference type="EMBL" id="REF69533.1"/>
    </source>
</evidence>
<gene>
    <name evidence="2" type="ORF">BDD41_2242</name>
</gene>
<name>A0A3D9XKA3_PARVE</name>
<dbReference type="AlphaFoldDB" id="A0A3D9XKA3"/>
<reference evidence="2 3" key="1">
    <citation type="submission" date="2018-08" db="EMBL/GenBank/DDBJ databases">
        <title>Genomic Encyclopedia of Archaeal and Bacterial Type Strains, Phase II (KMG-II): from individual species to whole genera.</title>
        <authorList>
            <person name="Goeker M."/>
        </authorList>
    </citation>
    <scope>NUCLEOTIDE SEQUENCE [LARGE SCALE GENOMIC DNA]</scope>
    <source>
        <strain evidence="2 3">DSM 17099</strain>
    </source>
</reference>
<dbReference type="Proteomes" id="UP000256941">
    <property type="component" value="Unassembled WGS sequence"/>
</dbReference>
<sequence>MAAQKPDPTKAAARHGSETNIPAAPAAAARDAQPRIHVEGAGGTALGLSAIGMGLATQTATHAGQSDLLSQAAEEPGKAPDLAGDRAVAGAETFASMAPAGAFAVAQSAVPAGASQVPQADAAASGGGTPAADSVAAFAPPLGRIGDQEAGELSIRAAVNTTLPAAEPPAAAPVTDRVAAAPSRVVAGDGPTAAAADAGPVAQDGTVAEDAPSEADGSLLGEDGLVDSLVSPILGADGLLGTVTDSLVDPILGPDGLVSDLLNPILGKDGLLDNLVTPILGEGGLIDSLVSPILGPEGLLGTVTDSLLDPILGPDGLVGNVLAPVLGEDGLVDSLVSPILGPDGVLGTVTDSLLDPILGPDGLVGEVLAPVLGEDGLVDSLVSPILGADGLLGTVTDSLVDPILGPDGLLGAVLDPILGEDSALGSVVGVVQEGLLEPILGESGLLGGITAPILAEDGLLGGITAPILGEGGLLGPILGQGGLLGGLTGSLLGRGSASSATVPAQASPAPVLEEPGALAASLAEPVSEEGALATGVLGAVADAVGTGEPILDEDGALSAGLDLVQDVLGPVAGEGGLLGGIAAGIAGQAAPEPASGSDPALPLAGGLLDELTGLLAAGAGQEPQLSAGAPTGEEHGDDDGFLESLIGGDPSIAGAVFDASDMVTDLLFHELLSDQDVFGIDPAAEPPLTDDLVGGLLGVVGLEAALAQPQAAASDALAGHDPEVDSLLNEIIDSGERATGGVTDPLAALLDPIGAEIGEGGLFAADAAVENALATLFGEDAVESEAASSLLGGGGLLGQLGLFPGDDDNH</sequence>
<accession>A0A3D9XKA3</accession>
<feature type="region of interest" description="Disordered" evidence="1">
    <location>
        <begin position="1"/>
        <end position="36"/>
    </location>
</feature>
<protein>
    <submittedName>
        <fullName evidence="2">Uncharacterized protein</fullName>
    </submittedName>
</protein>
<feature type="compositionally biased region" description="Low complexity" evidence="1">
    <location>
        <begin position="190"/>
        <end position="202"/>
    </location>
</feature>
<proteinExistence type="predicted"/>
<dbReference type="EMBL" id="QTUJ01000002">
    <property type="protein sequence ID" value="REF69533.1"/>
    <property type="molecule type" value="Genomic_DNA"/>
</dbReference>
<comment type="caution">
    <text evidence="2">The sequence shown here is derived from an EMBL/GenBank/DDBJ whole genome shotgun (WGS) entry which is preliminary data.</text>
</comment>
<evidence type="ECO:0000313" key="3">
    <source>
        <dbReference type="Proteomes" id="UP000256941"/>
    </source>
</evidence>
<organism evidence="2 3">
    <name type="scientific">Paracoccus versutus</name>
    <name type="common">Thiobacillus versutus</name>
    <dbReference type="NCBI Taxonomy" id="34007"/>
    <lineage>
        <taxon>Bacteria</taxon>
        <taxon>Pseudomonadati</taxon>
        <taxon>Pseudomonadota</taxon>
        <taxon>Alphaproteobacteria</taxon>
        <taxon>Rhodobacterales</taxon>
        <taxon>Paracoccaceae</taxon>
        <taxon>Paracoccus</taxon>
    </lineage>
</organism>
<feature type="region of interest" description="Disordered" evidence="1">
    <location>
        <begin position="190"/>
        <end position="215"/>
    </location>
</feature>
<dbReference type="RefSeq" id="WP_116221810.1">
    <property type="nucleotide sequence ID" value="NZ_CP038197.1"/>
</dbReference>